<feature type="chain" id="PRO_5038505819" evidence="1">
    <location>
        <begin position="24"/>
        <end position="267"/>
    </location>
</feature>
<evidence type="ECO:0000313" key="2">
    <source>
        <dbReference type="EMBL" id="HIR62116.1"/>
    </source>
</evidence>
<protein>
    <submittedName>
        <fullName evidence="2">Glutaminyl-peptide cyclotransferase</fullName>
    </submittedName>
</protein>
<name>A0A9D1E094_9BACT</name>
<sequence length="267" mass="29553">MNGRKFLVPAAAILAAAVFTGFASRVYPSAAVPQSNAVSYVIDTKEEIRHDLSAYTQGLFFHEGRLYESTGQYGESSFREVDPATGKVMRQEVLAAEVFGEGSCVFDGRAYILTWYEGKCLVYDIASFTKLAELAYQGQGWGLTTDGKSLIMSDGSSRLSFRDPVTFIEQRTLTVRDGGVEVQFINELEYIGGKIWANVYGLDEIYIIDPASGQVTGKVDCRGLLDAKYRTTAVDVLNGIAWNPADSSLYLTGKYWPRMYKVTIKEK</sequence>
<gene>
    <name evidence="2" type="ORF">IAC94_01160</name>
</gene>
<feature type="signal peptide" evidence="1">
    <location>
        <begin position="1"/>
        <end position="23"/>
    </location>
</feature>
<dbReference type="InterPro" id="IPR015943">
    <property type="entry name" value="WD40/YVTN_repeat-like_dom_sf"/>
</dbReference>
<evidence type="ECO:0000313" key="3">
    <source>
        <dbReference type="Proteomes" id="UP000886744"/>
    </source>
</evidence>
<keyword evidence="1" id="KW-0732">Signal</keyword>
<dbReference type="SUPFAM" id="SSF50969">
    <property type="entry name" value="YVTN repeat-like/Quinoprotein amine dehydrogenase"/>
    <property type="match status" value="1"/>
</dbReference>
<dbReference type="PANTHER" id="PTHR31270:SF1">
    <property type="entry name" value="GLUTAMINYL-PEPTIDE CYCLOTRANSFERASE"/>
    <property type="match status" value="1"/>
</dbReference>
<organism evidence="2 3">
    <name type="scientific">Candidatus Coprenecus avistercoris</name>
    <dbReference type="NCBI Taxonomy" id="2840730"/>
    <lineage>
        <taxon>Bacteria</taxon>
        <taxon>Pseudomonadati</taxon>
        <taxon>Bacteroidota</taxon>
        <taxon>Bacteroidia</taxon>
        <taxon>Bacteroidales</taxon>
        <taxon>Rikenellaceae</taxon>
        <taxon>Rikenellaceae incertae sedis</taxon>
        <taxon>Candidatus Coprenecus</taxon>
    </lineage>
</organism>
<comment type="caution">
    <text evidence="2">The sequence shown here is derived from an EMBL/GenBank/DDBJ whole genome shotgun (WGS) entry which is preliminary data.</text>
</comment>
<reference evidence="2" key="1">
    <citation type="submission" date="2020-10" db="EMBL/GenBank/DDBJ databases">
        <authorList>
            <person name="Gilroy R."/>
        </authorList>
    </citation>
    <scope>NUCLEOTIDE SEQUENCE</scope>
    <source>
        <strain evidence="2">ChiHjej13B12-12457</strain>
    </source>
</reference>
<accession>A0A9D1E094</accession>
<dbReference type="Proteomes" id="UP000886744">
    <property type="component" value="Unassembled WGS sequence"/>
</dbReference>
<dbReference type="InterPro" id="IPR007788">
    <property type="entry name" value="QCT"/>
</dbReference>
<dbReference type="Pfam" id="PF05096">
    <property type="entry name" value="Glu_cyclase_2"/>
    <property type="match status" value="1"/>
</dbReference>
<evidence type="ECO:0000256" key="1">
    <source>
        <dbReference type="SAM" id="SignalP"/>
    </source>
</evidence>
<dbReference type="PANTHER" id="PTHR31270">
    <property type="entry name" value="GLUTAMINYL-PEPTIDE CYCLOTRANSFERASE"/>
    <property type="match status" value="1"/>
</dbReference>
<dbReference type="GO" id="GO:0016603">
    <property type="term" value="F:glutaminyl-peptide cyclotransferase activity"/>
    <property type="evidence" value="ECO:0007669"/>
    <property type="project" value="InterPro"/>
</dbReference>
<dbReference type="AlphaFoldDB" id="A0A9D1E094"/>
<dbReference type="Gene3D" id="2.130.10.10">
    <property type="entry name" value="YVTN repeat-like/Quinoprotein amine dehydrogenase"/>
    <property type="match status" value="1"/>
</dbReference>
<proteinExistence type="predicted"/>
<dbReference type="InterPro" id="IPR011044">
    <property type="entry name" value="Quino_amine_DH_bsu"/>
</dbReference>
<reference evidence="2" key="2">
    <citation type="journal article" date="2021" name="PeerJ">
        <title>Extensive microbial diversity within the chicken gut microbiome revealed by metagenomics and culture.</title>
        <authorList>
            <person name="Gilroy R."/>
            <person name="Ravi A."/>
            <person name="Getino M."/>
            <person name="Pursley I."/>
            <person name="Horton D.L."/>
            <person name="Alikhan N.F."/>
            <person name="Baker D."/>
            <person name="Gharbi K."/>
            <person name="Hall N."/>
            <person name="Watson M."/>
            <person name="Adriaenssens E.M."/>
            <person name="Foster-Nyarko E."/>
            <person name="Jarju S."/>
            <person name="Secka A."/>
            <person name="Antonio M."/>
            <person name="Oren A."/>
            <person name="Chaudhuri R.R."/>
            <person name="La Ragione R."/>
            <person name="Hildebrand F."/>
            <person name="Pallen M.J."/>
        </authorList>
    </citation>
    <scope>NUCLEOTIDE SEQUENCE</scope>
    <source>
        <strain evidence="2">ChiHjej13B12-12457</strain>
    </source>
</reference>
<dbReference type="EMBL" id="DVHI01000018">
    <property type="protein sequence ID" value="HIR62116.1"/>
    <property type="molecule type" value="Genomic_DNA"/>
</dbReference>